<evidence type="ECO:0000313" key="2">
    <source>
        <dbReference type="Proteomes" id="UP001081071"/>
    </source>
</evidence>
<dbReference type="InterPro" id="IPR045864">
    <property type="entry name" value="aa-tRNA-synth_II/BPL/LPL"/>
</dbReference>
<gene>
    <name evidence="1" type="ORF">O4220_05130</name>
</gene>
<sequence>MTTTHSAPETELSELDSARAAFRTELIDAGLLIPSSIPGLYGRSGEFEDIIEFVDARVTEAGVVEHGRQATRFRFAPVFPREAFERTDYIASFPNLTGAINTFEGDNKAHAALLAERSDGKDWDHFLHSAGTMLVSAACHPSYSMLTGTLPAEGALMDIYGFCFRHEPAVDPARMQAFRMHEFVRVGTPDEAIAHRERWVPRGLQVLADLGLEAEAVIANDPFFGRAGRMLAANQRNENLKTELVVKLYGDLDEGTAVVSCNCHRDHFGHTFDIATVDGEPAHSACVGFGMERIALAMLRTHGLDRSAWPAALRP</sequence>
<evidence type="ECO:0000313" key="1">
    <source>
        <dbReference type="EMBL" id="MCZ4517892.1"/>
    </source>
</evidence>
<organism evidence="1 2">
    <name type="scientific">Rhodococcus ruber</name>
    <dbReference type="NCBI Taxonomy" id="1830"/>
    <lineage>
        <taxon>Bacteria</taxon>
        <taxon>Bacillati</taxon>
        <taxon>Actinomycetota</taxon>
        <taxon>Actinomycetes</taxon>
        <taxon>Mycobacteriales</taxon>
        <taxon>Nocardiaceae</taxon>
        <taxon>Rhodococcus</taxon>
    </lineage>
</organism>
<dbReference type="NCBIfam" id="NF005479">
    <property type="entry name" value="PRK07080.1"/>
    <property type="match status" value="1"/>
</dbReference>
<dbReference type="EC" id="6.2.1.n2" evidence="1"/>
<dbReference type="Proteomes" id="UP001081071">
    <property type="component" value="Unassembled WGS sequence"/>
</dbReference>
<keyword evidence="2" id="KW-1185">Reference proteome</keyword>
<name>A0ABT4MAB1_9NOCA</name>
<dbReference type="SUPFAM" id="SSF55681">
    <property type="entry name" value="Class II aaRS and biotin synthetases"/>
    <property type="match status" value="1"/>
</dbReference>
<comment type="caution">
    <text evidence="1">The sequence shown here is derived from an EMBL/GenBank/DDBJ whole genome shotgun (WGS) entry which is preliminary data.</text>
</comment>
<proteinExistence type="predicted"/>
<protein>
    <submittedName>
        <fullName evidence="1">Amino acid--[acyl-carrier-protein] ligase</fullName>
        <ecNumber evidence="1">6.2.1.n2</ecNumber>
    </submittedName>
</protein>
<dbReference type="Gene3D" id="3.30.930.10">
    <property type="entry name" value="Bira Bifunctional Protein, Domain 2"/>
    <property type="match status" value="1"/>
</dbReference>
<reference evidence="1" key="1">
    <citation type="submission" date="2022-12" db="EMBL/GenBank/DDBJ databases">
        <authorList>
            <person name="Krivoruchko A.V."/>
            <person name="Elkin A."/>
        </authorList>
    </citation>
    <scope>NUCLEOTIDE SEQUENCE</scope>
    <source>
        <strain evidence="1">IEGM 1391</strain>
    </source>
</reference>
<accession>A0ABT4MAB1</accession>
<keyword evidence="1" id="KW-0436">Ligase</keyword>
<dbReference type="EMBL" id="JAPWIJ010000002">
    <property type="protein sequence ID" value="MCZ4517892.1"/>
    <property type="molecule type" value="Genomic_DNA"/>
</dbReference>
<dbReference type="GO" id="GO:0016874">
    <property type="term" value="F:ligase activity"/>
    <property type="evidence" value="ECO:0007669"/>
    <property type="project" value="UniProtKB-KW"/>
</dbReference>